<keyword evidence="2" id="KW-1185">Reference proteome</keyword>
<protein>
    <submittedName>
        <fullName evidence="1">Uncharacterized protein</fullName>
    </submittedName>
</protein>
<name>A0A397U505_9GLOM</name>
<dbReference type="Proteomes" id="UP000266673">
    <property type="component" value="Unassembled WGS sequence"/>
</dbReference>
<evidence type="ECO:0000313" key="1">
    <source>
        <dbReference type="EMBL" id="RIB02493.1"/>
    </source>
</evidence>
<reference evidence="1 2" key="1">
    <citation type="submission" date="2018-06" db="EMBL/GenBank/DDBJ databases">
        <title>Comparative genomics reveals the genomic features of Rhizophagus irregularis, R. cerebriforme, R. diaphanum and Gigaspora rosea, and their symbiotic lifestyle signature.</title>
        <authorList>
            <person name="Morin E."/>
            <person name="San Clemente H."/>
            <person name="Chen E.C.H."/>
            <person name="De La Providencia I."/>
            <person name="Hainaut M."/>
            <person name="Kuo A."/>
            <person name="Kohler A."/>
            <person name="Murat C."/>
            <person name="Tang N."/>
            <person name="Roy S."/>
            <person name="Loubradou J."/>
            <person name="Henrissat B."/>
            <person name="Grigoriev I.V."/>
            <person name="Corradi N."/>
            <person name="Roux C."/>
            <person name="Martin F.M."/>
        </authorList>
    </citation>
    <scope>NUCLEOTIDE SEQUENCE [LARGE SCALE GENOMIC DNA]</scope>
    <source>
        <strain evidence="1 2">DAOM 194757</strain>
    </source>
</reference>
<dbReference type="AlphaFoldDB" id="A0A397U505"/>
<sequence>MAFFKKFINKFNKKELLNIEHQFENFEATNKNFKEINNEFKNRTLFINDQFYWYDDNIYYSGECELVYKLYLGENFDLNCGYENGDSTSYI</sequence>
<organism evidence="1 2">
    <name type="scientific">Gigaspora rosea</name>
    <dbReference type="NCBI Taxonomy" id="44941"/>
    <lineage>
        <taxon>Eukaryota</taxon>
        <taxon>Fungi</taxon>
        <taxon>Fungi incertae sedis</taxon>
        <taxon>Mucoromycota</taxon>
        <taxon>Glomeromycotina</taxon>
        <taxon>Glomeromycetes</taxon>
        <taxon>Diversisporales</taxon>
        <taxon>Gigasporaceae</taxon>
        <taxon>Gigaspora</taxon>
    </lineage>
</organism>
<comment type="caution">
    <text evidence="1">The sequence shown here is derived from an EMBL/GenBank/DDBJ whole genome shotgun (WGS) entry which is preliminary data.</text>
</comment>
<evidence type="ECO:0000313" key="2">
    <source>
        <dbReference type="Proteomes" id="UP000266673"/>
    </source>
</evidence>
<accession>A0A397U505</accession>
<gene>
    <name evidence="1" type="ORF">C2G38_2227675</name>
</gene>
<dbReference type="EMBL" id="QKWP01002677">
    <property type="protein sequence ID" value="RIB02493.1"/>
    <property type="molecule type" value="Genomic_DNA"/>
</dbReference>
<proteinExistence type="predicted"/>